<dbReference type="InterPro" id="IPR036046">
    <property type="entry name" value="Acylphosphatase-like_dom_sf"/>
</dbReference>
<dbReference type="GO" id="GO:0009882">
    <property type="term" value="F:blue light photoreceptor activity"/>
    <property type="evidence" value="ECO:0007669"/>
    <property type="project" value="InterPro"/>
</dbReference>
<dbReference type="SMART" id="SM01034">
    <property type="entry name" value="BLUF"/>
    <property type="match status" value="1"/>
</dbReference>
<comment type="caution">
    <text evidence="2">The sequence shown here is derived from an EMBL/GenBank/DDBJ whole genome shotgun (WGS) entry which is preliminary data.</text>
</comment>
<dbReference type="GO" id="GO:0071949">
    <property type="term" value="F:FAD binding"/>
    <property type="evidence" value="ECO:0007669"/>
    <property type="project" value="InterPro"/>
</dbReference>
<dbReference type="AlphaFoldDB" id="A0A7W6F4R3"/>
<organism evidence="2 3">
    <name type="scientific">Sphingomonas pseudosanguinis</name>
    <dbReference type="NCBI Taxonomy" id="413712"/>
    <lineage>
        <taxon>Bacteria</taxon>
        <taxon>Pseudomonadati</taxon>
        <taxon>Pseudomonadota</taxon>
        <taxon>Alphaproteobacteria</taxon>
        <taxon>Sphingomonadales</taxon>
        <taxon>Sphingomonadaceae</taxon>
        <taxon>Sphingomonas</taxon>
    </lineage>
</organism>
<dbReference type="Proteomes" id="UP000538670">
    <property type="component" value="Unassembled WGS sequence"/>
</dbReference>
<evidence type="ECO:0000313" key="2">
    <source>
        <dbReference type="EMBL" id="MBB3880725.1"/>
    </source>
</evidence>
<sequence>MIHVNPVRRIIYSSQSVGGDERADHQDILAVSRRNNGMDGISGILWTGGGQYRQLLEGPADSVRETLSRIMCDPRHAGIRILDDRMTDAPVFGDWAMASLPGDRPDESAQRLRLLLRNADPDIRRFFPVD</sequence>
<dbReference type="Gene3D" id="3.30.70.100">
    <property type="match status" value="1"/>
</dbReference>
<evidence type="ECO:0000313" key="3">
    <source>
        <dbReference type="Proteomes" id="UP000538670"/>
    </source>
</evidence>
<proteinExistence type="predicted"/>
<feature type="domain" description="BLUF" evidence="1">
    <location>
        <begin position="7"/>
        <end position="98"/>
    </location>
</feature>
<dbReference type="SUPFAM" id="SSF54975">
    <property type="entry name" value="Acylphosphatase/BLUF domain-like"/>
    <property type="match status" value="1"/>
</dbReference>
<dbReference type="EMBL" id="JACIDH010000020">
    <property type="protein sequence ID" value="MBB3880725.1"/>
    <property type="molecule type" value="Genomic_DNA"/>
</dbReference>
<dbReference type="Pfam" id="PF04940">
    <property type="entry name" value="BLUF"/>
    <property type="match status" value="1"/>
</dbReference>
<evidence type="ECO:0000259" key="1">
    <source>
        <dbReference type="PROSITE" id="PS50925"/>
    </source>
</evidence>
<keyword evidence="3" id="KW-1185">Reference proteome</keyword>
<gene>
    <name evidence="2" type="ORF">GGR48_003175</name>
</gene>
<dbReference type="RefSeq" id="WP_183952768.1">
    <property type="nucleotide sequence ID" value="NZ_JACIDH010000020.1"/>
</dbReference>
<dbReference type="InterPro" id="IPR007024">
    <property type="entry name" value="BLUF_domain"/>
</dbReference>
<name>A0A7W6F4R3_9SPHN</name>
<reference evidence="2 3" key="1">
    <citation type="submission" date="2020-08" db="EMBL/GenBank/DDBJ databases">
        <title>Genomic Encyclopedia of Type Strains, Phase IV (KMG-IV): sequencing the most valuable type-strain genomes for metagenomic binning, comparative biology and taxonomic classification.</title>
        <authorList>
            <person name="Goeker M."/>
        </authorList>
    </citation>
    <scope>NUCLEOTIDE SEQUENCE [LARGE SCALE GENOMIC DNA]</scope>
    <source>
        <strain evidence="2 3">DSM 19512</strain>
    </source>
</reference>
<protein>
    <recommendedName>
        <fullName evidence="1">BLUF domain-containing protein</fullName>
    </recommendedName>
</protein>
<accession>A0A7W6F4R3</accession>
<dbReference type="PROSITE" id="PS50925">
    <property type="entry name" value="BLUF"/>
    <property type="match status" value="1"/>
</dbReference>